<feature type="transmembrane region" description="Helical" evidence="1">
    <location>
        <begin position="106"/>
        <end position="127"/>
    </location>
</feature>
<evidence type="ECO:0000313" key="2">
    <source>
        <dbReference type="EMBL" id="OZS42047.1"/>
    </source>
</evidence>
<proteinExistence type="predicted"/>
<feature type="transmembrane region" description="Helical" evidence="1">
    <location>
        <begin position="79"/>
        <end position="100"/>
    </location>
</feature>
<protein>
    <submittedName>
        <fullName evidence="2">Uncharacterized protein</fullName>
    </submittedName>
</protein>
<name>A0ABX4FTC3_9GAMM</name>
<gene>
    <name evidence="2" type="ORF">ASV53_20525</name>
</gene>
<evidence type="ECO:0000256" key="1">
    <source>
        <dbReference type="SAM" id="Phobius"/>
    </source>
</evidence>
<dbReference type="EMBL" id="NOIF01000194">
    <property type="protein sequence ID" value="OZS42047.1"/>
    <property type="molecule type" value="Genomic_DNA"/>
</dbReference>
<evidence type="ECO:0000313" key="3">
    <source>
        <dbReference type="Proteomes" id="UP000215999"/>
    </source>
</evidence>
<dbReference type="RefSeq" id="WP_094958469.1">
    <property type="nucleotide sequence ID" value="NZ_NOIF01000194.1"/>
</dbReference>
<dbReference type="Proteomes" id="UP000215999">
    <property type="component" value="Unassembled WGS sequence"/>
</dbReference>
<feature type="transmembrane region" description="Helical" evidence="1">
    <location>
        <begin position="12"/>
        <end position="32"/>
    </location>
</feature>
<keyword evidence="3" id="KW-1185">Reference proteome</keyword>
<reference evidence="2 3" key="1">
    <citation type="journal article" date="2016" name="Antonie Van Leeuwenhoek">
        <title>Photobacterium sanguinicancri sp. nov. isolated from marine animals.</title>
        <authorList>
            <person name="Gomez-Gil B."/>
            <person name="Roque A."/>
            <person name="Rotllant G."/>
            <person name="Romalde J.L."/>
            <person name="Doce A."/>
            <person name="Eggermont M."/>
            <person name="Defoirdt T."/>
        </authorList>
    </citation>
    <scope>NUCLEOTIDE SEQUENCE [LARGE SCALE GENOMIC DNA]</scope>
    <source>
        <strain evidence="2 3">CAIM 1827</strain>
    </source>
</reference>
<keyword evidence="1" id="KW-1133">Transmembrane helix</keyword>
<sequence length="141" mass="14830">MNGAGGTSGGIGQFFIGLIMMCGGFYLLFNAISVSSSFGFGSRLYGFSALGAGFGVTGGMIMIPFMFGVGLIFFNSKNIIGWLLTIGSLVALIFGVISSIRFSFNAMTAFELMTILVLAIGGLGLFLRSLKAIDKKYPDSK</sequence>
<organism evidence="2 3">
    <name type="scientific">Photobacterium sanguinicancri</name>
    <dbReference type="NCBI Taxonomy" id="875932"/>
    <lineage>
        <taxon>Bacteria</taxon>
        <taxon>Pseudomonadati</taxon>
        <taxon>Pseudomonadota</taxon>
        <taxon>Gammaproteobacteria</taxon>
        <taxon>Vibrionales</taxon>
        <taxon>Vibrionaceae</taxon>
        <taxon>Photobacterium</taxon>
    </lineage>
</organism>
<accession>A0ABX4FTC3</accession>
<comment type="caution">
    <text evidence="2">The sequence shown here is derived from an EMBL/GenBank/DDBJ whole genome shotgun (WGS) entry which is preliminary data.</text>
</comment>
<keyword evidence="1" id="KW-0472">Membrane</keyword>
<feature type="transmembrane region" description="Helical" evidence="1">
    <location>
        <begin position="44"/>
        <end position="67"/>
    </location>
</feature>
<keyword evidence="1" id="KW-0812">Transmembrane</keyword>